<name>A0A4D7B8M4_9HYPH</name>
<dbReference type="InterPro" id="IPR050109">
    <property type="entry name" value="HTH-type_TetR-like_transc_reg"/>
</dbReference>
<organism evidence="7 8">
    <name type="scientific">Phreatobacter stygius</name>
    <dbReference type="NCBI Taxonomy" id="1940610"/>
    <lineage>
        <taxon>Bacteria</taxon>
        <taxon>Pseudomonadati</taxon>
        <taxon>Pseudomonadota</taxon>
        <taxon>Alphaproteobacteria</taxon>
        <taxon>Hyphomicrobiales</taxon>
        <taxon>Phreatobacteraceae</taxon>
        <taxon>Phreatobacter</taxon>
    </lineage>
</organism>
<keyword evidence="8" id="KW-1185">Reference proteome</keyword>
<evidence type="ECO:0000313" key="8">
    <source>
        <dbReference type="Proteomes" id="UP000298781"/>
    </source>
</evidence>
<dbReference type="InterPro" id="IPR036271">
    <property type="entry name" value="Tet_transcr_reg_TetR-rel_C_sf"/>
</dbReference>
<evidence type="ECO:0000256" key="1">
    <source>
        <dbReference type="ARBA" id="ARBA00023015"/>
    </source>
</evidence>
<dbReference type="OrthoDB" id="8479950at2"/>
<feature type="domain" description="HTH tetR-type" evidence="6">
    <location>
        <begin position="40"/>
        <end position="100"/>
    </location>
</feature>
<evidence type="ECO:0000256" key="3">
    <source>
        <dbReference type="ARBA" id="ARBA00023163"/>
    </source>
</evidence>
<evidence type="ECO:0000313" key="7">
    <source>
        <dbReference type="EMBL" id="QCI67193.1"/>
    </source>
</evidence>
<dbReference type="AlphaFoldDB" id="A0A4D7B8M4"/>
<dbReference type="Gene3D" id="1.10.10.60">
    <property type="entry name" value="Homeodomain-like"/>
    <property type="match status" value="1"/>
</dbReference>
<dbReference type="PANTHER" id="PTHR30055:SF234">
    <property type="entry name" value="HTH-TYPE TRANSCRIPTIONAL REGULATOR BETI"/>
    <property type="match status" value="1"/>
</dbReference>
<evidence type="ECO:0000256" key="5">
    <source>
        <dbReference type="SAM" id="Coils"/>
    </source>
</evidence>
<dbReference type="Gene3D" id="1.10.357.10">
    <property type="entry name" value="Tetracycline Repressor, domain 2"/>
    <property type="match status" value="1"/>
</dbReference>
<keyword evidence="3" id="KW-0804">Transcription</keyword>
<dbReference type="KEGG" id="pstg:E8M01_24935"/>
<dbReference type="PROSITE" id="PS50977">
    <property type="entry name" value="HTH_TETR_2"/>
    <property type="match status" value="1"/>
</dbReference>
<dbReference type="GO" id="GO:0003700">
    <property type="term" value="F:DNA-binding transcription factor activity"/>
    <property type="evidence" value="ECO:0007669"/>
    <property type="project" value="TreeGrafter"/>
</dbReference>
<dbReference type="PANTHER" id="PTHR30055">
    <property type="entry name" value="HTH-TYPE TRANSCRIPTIONAL REGULATOR RUTR"/>
    <property type="match status" value="1"/>
</dbReference>
<dbReference type="EMBL" id="CP039690">
    <property type="protein sequence ID" value="QCI67193.1"/>
    <property type="molecule type" value="Genomic_DNA"/>
</dbReference>
<dbReference type="Proteomes" id="UP000298781">
    <property type="component" value="Chromosome"/>
</dbReference>
<keyword evidence="2 4" id="KW-0238">DNA-binding</keyword>
<proteinExistence type="predicted"/>
<reference evidence="7 8" key="1">
    <citation type="submission" date="2019-04" db="EMBL/GenBank/DDBJ databases">
        <title>Phreatobacter aquaticus sp. nov.</title>
        <authorList>
            <person name="Choi A."/>
        </authorList>
    </citation>
    <scope>NUCLEOTIDE SEQUENCE [LARGE SCALE GENOMIC DNA]</scope>
    <source>
        <strain evidence="7 8">KCTC 52518</strain>
    </source>
</reference>
<dbReference type="InterPro" id="IPR001647">
    <property type="entry name" value="HTH_TetR"/>
</dbReference>
<evidence type="ECO:0000256" key="4">
    <source>
        <dbReference type="PROSITE-ProRule" id="PRU00335"/>
    </source>
</evidence>
<evidence type="ECO:0000259" key="6">
    <source>
        <dbReference type="PROSITE" id="PS50977"/>
    </source>
</evidence>
<dbReference type="Pfam" id="PF00440">
    <property type="entry name" value="TetR_N"/>
    <property type="match status" value="1"/>
</dbReference>
<evidence type="ECO:0000256" key="2">
    <source>
        <dbReference type="ARBA" id="ARBA00023125"/>
    </source>
</evidence>
<dbReference type="SUPFAM" id="SSF48498">
    <property type="entry name" value="Tetracyclin repressor-like, C-terminal domain"/>
    <property type="match status" value="1"/>
</dbReference>
<feature type="coiled-coil region" evidence="5">
    <location>
        <begin position="131"/>
        <end position="158"/>
    </location>
</feature>
<keyword evidence="5" id="KW-0175">Coiled coil</keyword>
<gene>
    <name evidence="7" type="ORF">E8M01_24935</name>
</gene>
<feature type="DNA-binding region" description="H-T-H motif" evidence="4">
    <location>
        <begin position="63"/>
        <end position="82"/>
    </location>
</feature>
<dbReference type="InterPro" id="IPR009057">
    <property type="entry name" value="Homeodomain-like_sf"/>
</dbReference>
<dbReference type="GO" id="GO:0000976">
    <property type="term" value="F:transcription cis-regulatory region binding"/>
    <property type="evidence" value="ECO:0007669"/>
    <property type="project" value="TreeGrafter"/>
</dbReference>
<protein>
    <submittedName>
        <fullName evidence="7">TetR/AcrR family transcriptional regulator</fullName>
    </submittedName>
</protein>
<dbReference type="RefSeq" id="WP_136962628.1">
    <property type="nucleotide sequence ID" value="NZ_CP039690.1"/>
</dbReference>
<sequence length="237" mass="27040">MSTSVEPAAEPEPDTHLPSAPRFVDLLAAEAHAPDLRKGERTRRLARYATARCLEQVPFAQLSMDQIAGEAGVSRAAIYQYFRSKEDAVRDVMTDFHDRTIAFPRTATQSLTPFDAIYRTNRYYIDYFARNAVLMERVRELRDALPELLRERQRINASWARRILGNVLRQGPLIASQTAIELRIVCLECMVDDVLREAFVIGNPALAKARDDPDAFAHELTAIWYRAIYPTRDDERG</sequence>
<keyword evidence="1" id="KW-0805">Transcription regulation</keyword>
<accession>A0A4D7B8M4</accession>
<dbReference type="SUPFAM" id="SSF46689">
    <property type="entry name" value="Homeodomain-like"/>
    <property type="match status" value="1"/>
</dbReference>